<organism evidence="1 2">
    <name type="scientific">Hymenolepis diminuta</name>
    <name type="common">Rat tapeworm</name>
    <dbReference type="NCBI Taxonomy" id="6216"/>
    <lineage>
        <taxon>Eukaryota</taxon>
        <taxon>Metazoa</taxon>
        <taxon>Spiralia</taxon>
        <taxon>Lophotrochozoa</taxon>
        <taxon>Platyhelminthes</taxon>
        <taxon>Cestoda</taxon>
        <taxon>Eucestoda</taxon>
        <taxon>Cyclophyllidea</taxon>
        <taxon>Hymenolepididae</taxon>
        <taxon>Hymenolepis</taxon>
    </lineage>
</organism>
<dbReference type="AlphaFoldDB" id="A0A564Y3F1"/>
<protein>
    <submittedName>
        <fullName evidence="1">Uncharacterized protein</fullName>
    </submittedName>
</protein>
<reference evidence="1 2" key="1">
    <citation type="submission" date="2019-07" db="EMBL/GenBank/DDBJ databases">
        <authorList>
            <person name="Jastrzebski P J."/>
            <person name="Paukszto L."/>
            <person name="Jastrzebski P J."/>
        </authorList>
    </citation>
    <scope>NUCLEOTIDE SEQUENCE [LARGE SCALE GENOMIC DNA]</scope>
    <source>
        <strain evidence="1 2">WMS-il1</strain>
    </source>
</reference>
<accession>A0A564Y3F1</accession>
<gene>
    <name evidence="1" type="ORF">WMSIL1_LOCUS2427</name>
</gene>
<dbReference type="EMBL" id="CABIJS010000066">
    <property type="protein sequence ID" value="VUZ41706.1"/>
    <property type="molecule type" value="Genomic_DNA"/>
</dbReference>
<dbReference type="Proteomes" id="UP000321570">
    <property type="component" value="Unassembled WGS sequence"/>
</dbReference>
<name>A0A564Y3F1_HYMDI</name>
<evidence type="ECO:0000313" key="1">
    <source>
        <dbReference type="EMBL" id="VUZ41706.1"/>
    </source>
</evidence>
<keyword evidence="2" id="KW-1185">Reference proteome</keyword>
<evidence type="ECO:0000313" key="2">
    <source>
        <dbReference type="Proteomes" id="UP000321570"/>
    </source>
</evidence>
<sequence>MFNVLEPKKYQRTEDFGQADLSSLIENQPAKDEETVVTSIPVERDAQHILAELIRNTPVSAEEMRKETEKDAAPLQAARNPICQDPVLWAQMEIPWTRSSTTNRGI</sequence>
<proteinExistence type="predicted"/>